<sequence>MSQRSTVLPAIEPLDEADFHAAMVECIARQVSKHGHSKVAKTMCLTNKGLSNIMAGAFPRPDRLANLRTLDPDALDPIHRAYGERAVPRNAVCNTDPISAKMAAVLSKTIEMERPDSDGGQSATLAEILSLCGDADDEAALRKIARVTAGWLEMVDSYRNGRTSNVKAIRA</sequence>
<evidence type="ECO:0000313" key="2">
    <source>
        <dbReference type="Proteomes" id="UP001556118"/>
    </source>
</evidence>
<comment type="caution">
    <text evidence="1">The sequence shown here is derived from an EMBL/GenBank/DDBJ whole genome shotgun (WGS) entry which is preliminary data.</text>
</comment>
<reference evidence="1 2" key="1">
    <citation type="submission" date="2024-06" db="EMBL/GenBank/DDBJ databases">
        <title>Novosphingobium rhizovicinus M1R2S20.</title>
        <authorList>
            <person name="Sun J.-Q."/>
        </authorList>
    </citation>
    <scope>NUCLEOTIDE SEQUENCE [LARGE SCALE GENOMIC DNA]</scope>
    <source>
        <strain evidence="1 2">M1R2S20</strain>
    </source>
</reference>
<dbReference type="Proteomes" id="UP001556118">
    <property type="component" value="Unassembled WGS sequence"/>
</dbReference>
<evidence type="ECO:0008006" key="3">
    <source>
        <dbReference type="Google" id="ProtNLM"/>
    </source>
</evidence>
<name>A0ABV3RCT6_9SPHN</name>
<dbReference type="EMBL" id="JBFNXR010000048">
    <property type="protein sequence ID" value="MEW9855908.1"/>
    <property type="molecule type" value="Genomic_DNA"/>
</dbReference>
<keyword evidence="2" id="KW-1185">Reference proteome</keyword>
<dbReference type="RefSeq" id="WP_367774060.1">
    <property type="nucleotide sequence ID" value="NZ_JBFNXR010000048.1"/>
</dbReference>
<organism evidence="1 2">
    <name type="scientific">Novosphingobium rhizovicinum</name>
    <dbReference type="NCBI Taxonomy" id="3228928"/>
    <lineage>
        <taxon>Bacteria</taxon>
        <taxon>Pseudomonadati</taxon>
        <taxon>Pseudomonadota</taxon>
        <taxon>Alphaproteobacteria</taxon>
        <taxon>Sphingomonadales</taxon>
        <taxon>Sphingomonadaceae</taxon>
        <taxon>Novosphingobium</taxon>
    </lineage>
</organism>
<gene>
    <name evidence="1" type="ORF">ABUH87_12240</name>
</gene>
<proteinExistence type="predicted"/>
<evidence type="ECO:0000313" key="1">
    <source>
        <dbReference type="EMBL" id="MEW9855908.1"/>
    </source>
</evidence>
<protein>
    <recommendedName>
        <fullName evidence="3">YdaS antitoxin of YdaST toxin-antitoxin system</fullName>
    </recommendedName>
</protein>
<accession>A0ABV3RCT6</accession>